<evidence type="ECO:0000259" key="1">
    <source>
        <dbReference type="Pfam" id="PF07727"/>
    </source>
</evidence>
<evidence type="ECO:0000313" key="2">
    <source>
        <dbReference type="EMBL" id="OAE24003.1"/>
    </source>
</evidence>
<organism evidence="2 3">
    <name type="scientific">Marchantia polymorpha subsp. ruderalis</name>
    <dbReference type="NCBI Taxonomy" id="1480154"/>
    <lineage>
        <taxon>Eukaryota</taxon>
        <taxon>Viridiplantae</taxon>
        <taxon>Streptophyta</taxon>
        <taxon>Embryophyta</taxon>
        <taxon>Marchantiophyta</taxon>
        <taxon>Marchantiopsida</taxon>
        <taxon>Marchantiidae</taxon>
        <taxon>Marchantiales</taxon>
        <taxon>Marchantiaceae</taxon>
        <taxon>Marchantia</taxon>
    </lineage>
</organism>
<name>A0A176VUB2_MARPO</name>
<accession>A0A176VUB2</accession>
<dbReference type="EMBL" id="LVLJ01002693">
    <property type="protein sequence ID" value="OAE24003.1"/>
    <property type="molecule type" value="Genomic_DNA"/>
</dbReference>
<gene>
    <name evidence="2" type="ORF">AXG93_4541s1050</name>
</gene>
<keyword evidence="3" id="KW-1185">Reference proteome</keyword>
<comment type="caution">
    <text evidence="2">The sequence shown here is derived from an EMBL/GenBank/DDBJ whole genome shotgun (WGS) entry which is preliminary data.</text>
</comment>
<dbReference type="Proteomes" id="UP000077202">
    <property type="component" value="Unassembled WGS sequence"/>
</dbReference>
<dbReference type="AlphaFoldDB" id="A0A176VUB2"/>
<reference evidence="2" key="1">
    <citation type="submission" date="2016-03" db="EMBL/GenBank/DDBJ databases">
        <title>Mechanisms controlling the formation of the plant cell surface in tip-growing cells are functionally conserved among land plants.</title>
        <authorList>
            <person name="Honkanen S."/>
            <person name="Jones V.A."/>
            <person name="Morieri G."/>
            <person name="Champion C."/>
            <person name="Hetherington A.J."/>
            <person name="Kelly S."/>
            <person name="Saint-Marcoux D."/>
            <person name="Proust H."/>
            <person name="Prescott H."/>
            <person name="Dolan L."/>
        </authorList>
    </citation>
    <scope>NUCLEOTIDE SEQUENCE [LARGE SCALE GENOMIC DNA]</scope>
    <source>
        <tissue evidence="2">Whole gametophyte</tissue>
    </source>
</reference>
<dbReference type="Pfam" id="PF07727">
    <property type="entry name" value="RVT_2"/>
    <property type="match status" value="1"/>
</dbReference>
<protein>
    <recommendedName>
        <fullName evidence="1">Reverse transcriptase Ty1/copia-type domain-containing protein</fullName>
    </recommendedName>
</protein>
<proteinExistence type="predicted"/>
<dbReference type="InterPro" id="IPR013103">
    <property type="entry name" value="RVT_2"/>
</dbReference>
<feature type="domain" description="Reverse transcriptase Ty1/copia-type" evidence="1">
    <location>
        <begin position="2"/>
        <end position="53"/>
    </location>
</feature>
<sequence length="86" mass="9742">MTSIRVLMALAAQYNLELHQMDVKTAFLNGRLDEEVYMAIHEGLKISSEKNTIAFTKANADQNVYVHFQENGKQFIASPHEDQGET</sequence>
<evidence type="ECO:0000313" key="3">
    <source>
        <dbReference type="Proteomes" id="UP000077202"/>
    </source>
</evidence>